<dbReference type="Proteomes" id="UP001152759">
    <property type="component" value="Chromosome 10"/>
</dbReference>
<proteinExistence type="predicted"/>
<gene>
    <name evidence="2" type="ORF">BEMITA_LOCUS2408</name>
</gene>
<sequence length="197" mass="21734">MDNRVHVEIEIRPYVRGATISTHASTSVNRKKNVIARTYDSSILTEIPLTFIKAQGLTWGCTDSNSVDQKIKTQRWRALRAIIAGDLFGGLNDGLLSRAEALAAVDMGKHQTGSGPGLPQLKHDVMYHHGMGNPHPGGPNTRPHQPIGQPERCDSRHGMKECVRIGPNVPRNRNRGLRRTGAGERARGRLDARRDLT</sequence>
<organism evidence="2 3">
    <name type="scientific">Bemisia tabaci</name>
    <name type="common">Sweetpotato whitefly</name>
    <name type="synonym">Aleurodes tabaci</name>
    <dbReference type="NCBI Taxonomy" id="7038"/>
    <lineage>
        <taxon>Eukaryota</taxon>
        <taxon>Metazoa</taxon>
        <taxon>Ecdysozoa</taxon>
        <taxon>Arthropoda</taxon>
        <taxon>Hexapoda</taxon>
        <taxon>Insecta</taxon>
        <taxon>Pterygota</taxon>
        <taxon>Neoptera</taxon>
        <taxon>Paraneoptera</taxon>
        <taxon>Hemiptera</taxon>
        <taxon>Sternorrhyncha</taxon>
        <taxon>Aleyrodoidea</taxon>
        <taxon>Aleyrodidae</taxon>
        <taxon>Aleyrodinae</taxon>
        <taxon>Bemisia</taxon>
    </lineage>
</organism>
<reference evidence="2" key="1">
    <citation type="submission" date="2021-12" db="EMBL/GenBank/DDBJ databases">
        <authorList>
            <person name="King R."/>
        </authorList>
    </citation>
    <scope>NUCLEOTIDE SEQUENCE</scope>
</reference>
<feature type="compositionally biased region" description="Basic and acidic residues" evidence="1">
    <location>
        <begin position="181"/>
        <end position="197"/>
    </location>
</feature>
<feature type="compositionally biased region" description="Basic and acidic residues" evidence="1">
    <location>
        <begin position="151"/>
        <end position="163"/>
    </location>
</feature>
<protein>
    <submittedName>
        <fullName evidence="2">Uncharacterized protein</fullName>
    </submittedName>
</protein>
<evidence type="ECO:0000313" key="3">
    <source>
        <dbReference type="Proteomes" id="UP001152759"/>
    </source>
</evidence>
<name>A0A9P0EX62_BEMTA</name>
<feature type="region of interest" description="Disordered" evidence="1">
    <location>
        <begin position="131"/>
        <end position="197"/>
    </location>
</feature>
<keyword evidence="3" id="KW-1185">Reference proteome</keyword>
<evidence type="ECO:0000256" key="1">
    <source>
        <dbReference type="SAM" id="MobiDB-lite"/>
    </source>
</evidence>
<accession>A0A9P0EX62</accession>
<evidence type="ECO:0000313" key="2">
    <source>
        <dbReference type="EMBL" id="CAH0382917.1"/>
    </source>
</evidence>
<dbReference type="EMBL" id="OU963871">
    <property type="protein sequence ID" value="CAH0382917.1"/>
    <property type="molecule type" value="Genomic_DNA"/>
</dbReference>
<dbReference type="AlphaFoldDB" id="A0A9P0EX62"/>
<feature type="compositionally biased region" description="Low complexity" evidence="1">
    <location>
        <begin position="131"/>
        <end position="140"/>
    </location>
</feature>